<dbReference type="STRING" id="665126.ABB55_27005"/>
<dbReference type="CDD" id="cd00077">
    <property type="entry name" value="HDc"/>
    <property type="match status" value="1"/>
</dbReference>
<reference evidence="2 3" key="2">
    <citation type="submission" date="2015-10" db="EMBL/GenBank/DDBJ databases">
        <title>Draft Genome Sequence of Prosthecomicrobium hirschii ATCC 27832.</title>
        <authorList>
            <person name="Daniel J."/>
            <person name="Givan S.A."/>
            <person name="Brun Y.V."/>
            <person name="Brown P.J."/>
        </authorList>
    </citation>
    <scope>NUCLEOTIDE SEQUENCE [LARGE SCALE GENOMIC DNA]</scope>
    <source>
        <strain evidence="2 3">16</strain>
    </source>
</reference>
<evidence type="ECO:0000313" key="3">
    <source>
        <dbReference type="Proteomes" id="UP000048984"/>
    </source>
</evidence>
<accession>A0A0P6VRS8</accession>
<dbReference type="InterPro" id="IPR037522">
    <property type="entry name" value="HD_GYP_dom"/>
</dbReference>
<keyword evidence="3" id="KW-1185">Reference proteome</keyword>
<reference evidence="2 3" key="1">
    <citation type="submission" date="2015-09" db="EMBL/GenBank/DDBJ databases">
        <authorList>
            <person name="Jackson K.R."/>
            <person name="Lunt B.L."/>
            <person name="Fisher J.N.B."/>
            <person name="Gardner A.V."/>
            <person name="Bailey M.E."/>
            <person name="Deus L.M."/>
            <person name="Earl A.S."/>
            <person name="Gibby P.D."/>
            <person name="Hartmann K.A."/>
            <person name="Liu J.E."/>
            <person name="Manci A.M."/>
            <person name="Nielsen D.A."/>
            <person name="Solomon M.B."/>
            <person name="Breakwell D.P."/>
            <person name="Burnett S.H."/>
            <person name="Grose J.H."/>
        </authorList>
    </citation>
    <scope>NUCLEOTIDE SEQUENCE [LARGE SCALE GENOMIC DNA]</scope>
    <source>
        <strain evidence="2 3">16</strain>
    </source>
</reference>
<protein>
    <recommendedName>
        <fullName evidence="1">HD-GYP domain-containing protein</fullName>
    </recommendedName>
</protein>
<proteinExistence type="predicted"/>
<dbReference type="Pfam" id="PF13487">
    <property type="entry name" value="HD_5"/>
    <property type="match status" value="1"/>
</dbReference>
<evidence type="ECO:0000259" key="1">
    <source>
        <dbReference type="PROSITE" id="PS51832"/>
    </source>
</evidence>
<dbReference type="GO" id="GO:0008081">
    <property type="term" value="F:phosphoric diester hydrolase activity"/>
    <property type="evidence" value="ECO:0007669"/>
    <property type="project" value="UniProtKB-ARBA"/>
</dbReference>
<feature type="domain" description="HD-GYP" evidence="1">
    <location>
        <begin position="169"/>
        <end position="359"/>
    </location>
</feature>
<dbReference type="SUPFAM" id="SSF109604">
    <property type="entry name" value="HD-domain/PDEase-like"/>
    <property type="match status" value="1"/>
</dbReference>
<dbReference type="PROSITE" id="PS51832">
    <property type="entry name" value="HD_GYP"/>
    <property type="match status" value="1"/>
</dbReference>
<dbReference type="SMART" id="SM00471">
    <property type="entry name" value="HDc"/>
    <property type="match status" value="1"/>
</dbReference>
<dbReference type="Proteomes" id="UP000048984">
    <property type="component" value="Unassembled WGS sequence"/>
</dbReference>
<dbReference type="EMBL" id="LJYW01000001">
    <property type="protein sequence ID" value="KPL55436.1"/>
    <property type="molecule type" value="Genomic_DNA"/>
</dbReference>
<dbReference type="AlphaFoldDB" id="A0A0P6VRS8"/>
<sequence length="359" mass="38805">MQNYDYVLVYADPSHHRSYRDALPDLDLRLTAAAEEFERRSDDPRSLAVIDVDLCDAAVAAGLKRLLRATNRVSPLIVVADRRNRAAQVRAKAIGASHVVATSLEAEALVRTLCSGTPPTPRYAPERKAFTVQTTARQAAGTLDTLFSNLLTGRRIDPDAVRESGTRIVEAIGSSGVGAWLASVRQHHTGTFQHCLLVTGLAIAFGRARRLRAADIQTLATGGLLHDIGKAKIPLAILDKPCGLDPDEFAVMKFHTVYGDSFLRDHTTVSPAIRSLVRHHHEYLDGSGYPDGLKGDAIPELTRMLTIADVMGALVEDRAYRKGLPAAEAYARIVAMAEAGKLDGALVRAFADVVKAMNA</sequence>
<dbReference type="NCBIfam" id="TIGR00277">
    <property type="entry name" value="HDIG"/>
    <property type="match status" value="1"/>
</dbReference>
<gene>
    <name evidence="2" type="ORF">ABB55_27005</name>
</gene>
<organism evidence="2 3">
    <name type="scientific">Prosthecodimorpha hirschii</name>
    <dbReference type="NCBI Taxonomy" id="665126"/>
    <lineage>
        <taxon>Bacteria</taxon>
        <taxon>Pseudomonadati</taxon>
        <taxon>Pseudomonadota</taxon>
        <taxon>Alphaproteobacteria</taxon>
        <taxon>Hyphomicrobiales</taxon>
        <taxon>Ancalomicrobiaceae</taxon>
        <taxon>Prosthecodimorpha</taxon>
    </lineage>
</organism>
<name>A0A0P6VRS8_9HYPH</name>
<dbReference type="Gene3D" id="1.10.3210.10">
    <property type="entry name" value="Hypothetical protein af1432"/>
    <property type="match status" value="1"/>
</dbReference>
<comment type="caution">
    <text evidence="2">The sequence shown here is derived from an EMBL/GenBank/DDBJ whole genome shotgun (WGS) entry which is preliminary data.</text>
</comment>
<dbReference type="InterPro" id="IPR003607">
    <property type="entry name" value="HD/PDEase_dom"/>
</dbReference>
<dbReference type="PANTHER" id="PTHR43155:SF2">
    <property type="entry name" value="CYCLIC DI-GMP PHOSPHODIESTERASE PA4108"/>
    <property type="match status" value="1"/>
</dbReference>
<dbReference type="RefSeq" id="WP_054361602.1">
    <property type="nucleotide sequence ID" value="NZ_LJYW01000001.1"/>
</dbReference>
<dbReference type="InterPro" id="IPR006675">
    <property type="entry name" value="HDIG_dom"/>
</dbReference>
<evidence type="ECO:0000313" key="2">
    <source>
        <dbReference type="EMBL" id="KPL55436.1"/>
    </source>
</evidence>
<dbReference type="PANTHER" id="PTHR43155">
    <property type="entry name" value="CYCLIC DI-GMP PHOSPHODIESTERASE PA4108-RELATED"/>
    <property type="match status" value="1"/>
</dbReference>